<accession>A0A2K2FTH7</accession>
<proteinExistence type="predicted"/>
<organism evidence="1 2">
    <name type="scientific">Novosphingobium guangzhouense</name>
    <dbReference type="NCBI Taxonomy" id="1850347"/>
    <lineage>
        <taxon>Bacteria</taxon>
        <taxon>Pseudomonadati</taxon>
        <taxon>Pseudomonadota</taxon>
        <taxon>Alphaproteobacteria</taxon>
        <taxon>Sphingomonadales</taxon>
        <taxon>Sphingomonadaceae</taxon>
        <taxon>Novosphingobium</taxon>
    </lineage>
</organism>
<dbReference type="AlphaFoldDB" id="A0A2K2FTH7"/>
<dbReference type="Proteomes" id="UP000236327">
    <property type="component" value="Unassembled WGS sequence"/>
</dbReference>
<name>A0A2K2FTH7_9SPHN</name>
<keyword evidence="2" id="KW-1185">Reference proteome</keyword>
<dbReference type="EMBL" id="LYMM01000087">
    <property type="protein sequence ID" value="PNU02095.1"/>
    <property type="molecule type" value="Genomic_DNA"/>
</dbReference>
<reference evidence="1 2" key="1">
    <citation type="submission" date="2016-05" db="EMBL/GenBank/DDBJ databases">
        <title>Complete genome sequence of Novosphingobium guangzhouense SA925(T).</title>
        <authorList>
            <person name="Sha S."/>
        </authorList>
    </citation>
    <scope>NUCLEOTIDE SEQUENCE [LARGE SCALE GENOMIC DNA]</scope>
    <source>
        <strain evidence="1 2">SA925</strain>
    </source>
</reference>
<evidence type="ECO:0000313" key="2">
    <source>
        <dbReference type="Proteomes" id="UP000236327"/>
    </source>
</evidence>
<evidence type="ECO:0000313" key="1">
    <source>
        <dbReference type="EMBL" id="PNU02095.1"/>
    </source>
</evidence>
<comment type="caution">
    <text evidence="1">The sequence shown here is derived from an EMBL/GenBank/DDBJ whole genome shotgun (WGS) entry which is preliminary data.</text>
</comment>
<gene>
    <name evidence="1" type="ORF">A8V01_26895</name>
</gene>
<sequence length="176" mass="18971">MYRHAYGNFVYDGAYTAEFRTEKERFTAEDSAVVGTWLNAMDVLRNSLRNGDPRLDASLADLGLETLPASEAAELKIDIQSPGEIFVRTVGPFALSLMALFALSGCSAEVVDKNAVTVKLKHVGAGDHSVEVAVEKDVNAMKTALGEQRIEKSGQLVKRAENNALVSTNATLKSVP</sequence>
<protein>
    <submittedName>
        <fullName evidence="1">Uncharacterized protein</fullName>
    </submittedName>
</protein>